<feature type="compositionally biased region" description="Basic and acidic residues" evidence="1">
    <location>
        <begin position="473"/>
        <end position="492"/>
    </location>
</feature>
<reference evidence="2" key="1">
    <citation type="journal article" date="2021" name="Nat. Commun.">
        <title>Genetic determinants of endophytism in the Arabidopsis root mycobiome.</title>
        <authorList>
            <person name="Mesny F."/>
            <person name="Miyauchi S."/>
            <person name="Thiergart T."/>
            <person name="Pickel B."/>
            <person name="Atanasova L."/>
            <person name="Karlsson M."/>
            <person name="Huettel B."/>
            <person name="Barry K.W."/>
            <person name="Haridas S."/>
            <person name="Chen C."/>
            <person name="Bauer D."/>
            <person name="Andreopoulos W."/>
            <person name="Pangilinan J."/>
            <person name="LaButti K."/>
            <person name="Riley R."/>
            <person name="Lipzen A."/>
            <person name="Clum A."/>
            <person name="Drula E."/>
            <person name="Henrissat B."/>
            <person name="Kohler A."/>
            <person name="Grigoriev I.V."/>
            <person name="Martin F.M."/>
            <person name="Hacquard S."/>
        </authorList>
    </citation>
    <scope>NUCLEOTIDE SEQUENCE</scope>
    <source>
        <strain evidence="2">MPI-CAGE-CH-0235</strain>
    </source>
</reference>
<gene>
    <name evidence="2" type="ORF">B0I35DRAFT_473731</name>
</gene>
<feature type="compositionally biased region" description="Basic and acidic residues" evidence="1">
    <location>
        <begin position="305"/>
        <end position="323"/>
    </location>
</feature>
<dbReference type="InterPro" id="IPR032710">
    <property type="entry name" value="NTF2-like_dom_sf"/>
</dbReference>
<dbReference type="AlphaFoldDB" id="A0A8K0WY32"/>
<dbReference type="OrthoDB" id="1162399at2759"/>
<feature type="region of interest" description="Disordered" evidence="1">
    <location>
        <begin position="209"/>
        <end position="398"/>
    </location>
</feature>
<dbReference type="Proteomes" id="UP000813444">
    <property type="component" value="Unassembled WGS sequence"/>
</dbReference>
<feature type="compositionally biased region" description="Basic and acidic residues" evidence="1">
    <location>
        <begin position="360"/>
        <end position="370"/>
    </location>
</feature>
<evidence type="ECO:0000313" key="3">
    <source>
        <dbReference type="Proteomes" id="UP000813444"/>
    </source>
</evidence>
<dbReference type="SUPFAM" id="SSF54427">
    <property type="entry name" value="NTF2-like"/>
    <property type="match status" value="1"/>
</dbReference>
<dbReference type="Gene3D" id="3.10.450.50">
    <property type="match status" value="1"/>
</dbReference>
<evidence type="ECO:0000313" key="2">
    <source>
        <dbReference type="EMBL" id="KAH7329099.1"/>
    </source>
</evidence>
<dbReference type="EMBL" id="JAGPNK010000001">
    <property type="protein sequence ID" value="KAH7329099.1"/>
    <property type="molecule type" value="Genomic_DNA"/>
</dbReference>
<accession>A0A8K0WY32</accession>
<sequence>MAATYKHFLAAPSSSALADKATLHYVTTTSSFSGPTDIIKHFNTLQKQVVKKSEDILNVVEGNQAAVYEVETTLEFHISGGVYLPGLDDNFLSDRVATLVITHFVTFDDEGKIFQIRQQWDQGSLLKQLEIIGRTGRNWPIRDNKDQIALLQACLKSSGVIPPTDNQRDLLIRNRGNSTNAIRDPHASLHRMPTREEIEAEAAAAVVSPYAGTRPSQRSFNDILSDEPIDPSSPSANRRRHESPSKAGQGKNFQPMRLFEGQEAEDEEPEEAPKGKKYIRPNPTKFNHFDFADGSDPQDSPQRGVDFDKKPKSKHDSQWDFKDFVTPAKPQPSKVVRHQDVHHWDTEDKDDDLPAQGGKGRRDAETHFELQDDGERDPRHERPGGRPRGSTHNDGLGLYKNQLFDKDEAGAAVPKALGNITNLKDRGKDFDAHFAMADESPAHSATSRPPVPENRKKAVKMMDANWSAYDESPAQKENQRTGKPQEDKRIHTAGDGMGGKKGADRDWLHGGGNDKRIHIAGDGMGGKKGTNRDWIYGGDGDEAQDAPLPTRKANQAAQQKSFWDF</sequence>
<name>A0A8K0WY32_9HYPO</name>
<feature type="compositionally biased region" description="Basic and acidic residues" evidence="1">
    <location>
        <begin position="337"/>
        <end position="346"/>
    </location>
</feature>
<feature type="compositionally biased region" description="Polar residues" evidence="1">
    <location>
        <begin position="552"/>
        <end position="565"/>
    </location>
</feature>
<keyword evidence="3" id="KW-1185">Reference proteome</keyword>
<feature type="region of interest" description="Disordered" evidence="1">
    <location>
        <begin position="435"/>
        <end position="565"/>
    </location>
</feature>
<evidence type="ECO:0008006" key="4">
    <source>
        <dbReference type="Google" id="ProtNLM"/>
    </source>
</evidence>
<proteinExistence type="predicted"/>
<protein>
    <recommendedName>
        <fullName evidence="4">NTF2 domain-containing protein</fullName>
    </recommendedName>
</protein>
<comment type="caution">
    <text evidence="2">The sequence shown here is derived from an EMBL/GenBank/DDBJ whole genome shotgun (WGS) entry which is preliminary data.</text>
</comment>
<organism evidence="2 3">
    <name type="scientific">Stachybotrys elegans</name>
    <dbReference type="NCBI Taxonomy" id="80388"/>
    <lineage>
        <taxon>Eukaryota</taxon>
        <taxon>Fungi</taxon>
        <taxon>Dikarya</taxon>
        <taxon>Ascomycota</taxon>
        <taxon>Pezizomycotina</taxon>
        <taxon>Sordariomycetes</taxon>
        <taxon>Hypocreomycetidae</taxon>
        <taxon>Hypocreales</taxon>
        <taxon>Stachybotryaceae</taxon>
        <taxon>Stachybotrys</taxon>
    </lineage>
</organism>
<feature type="compositionally biased region" description="Basic and acidic residues" evidence="1">
    <location>
        <begin position="501"/>
        <end position="519"/>
    </location>
</feature>
<evidence type="ECO:0000256" key="1">
    <source>
        <dbReference type="SAM" id="MobiDB-lite"/>
    </source>
</evidence>